<sequence>MNERKRIFDLVKQGVISTEEALVLLENIAKETGGRVKPSEDDISPKEWFISSDRSLDDESSMDAIDELTQLENLEHQIDEINIQLIELNETLQLEESAELLQQKRTLQDELAKLMAEKQVLEAKIDEKFYHKANQHTQTETDSWKEQASDTFSQVSDKLSDVTAQLGRFFKKSIKNVSQTVEDNVEWKELSIKVPGLAVTSFEHEFSYQESQPTILDFKLANGSIDFRTYDQDYIKIKADIKIYGKFDESDPLAAVMKRSTIELTSDKLIYHLPNKRIKADLVVYLPEKTYDYISARVLNGDVTFDHLQGKDFFVKVTNGDMAFQDVRATMIELEGTNGDIKVTDSNVNDIVVETVNGDVRVGSTPETARINLINGDVKLTFVNDGLQALNVNSVNGDIKVAMPKNNGYELSAKTNFGSIQSRLENIELVEEVNEKMNHQLSLRRVADTTAKVTLSSNTGSIYIK</sequence>
<dbReference type="InterPro" id="IPR053959">
    <property type="entry name" value="YvlB/LiaX_N"/>
</dbReference>
<keyword evidence="1" id="KW-0175">Coiled coil</keyword>
<feature type="domain" description="YvlB/LiaX N-terminal" evidence="3">
    <location>
        <begin position="2"/>
        <end position="31"/>
    </location>
</feature>
<dbReference type="Pfam" id="PF13349">
    <property type="entry name" value="DUF4097"/>
    <property type="match status" value="1"/>
</dbReference>
<reference evidence="5" key="1">
    <citation type="submission" date="2017-04" db="EMBL/GenBank/DDBJ databases">
        <title>Function of individual gut microbiota members based on whole genome sequencing of pure cultures obtained from chicken caecum.</title>
        <authorList>
            <person name="Medvecky M."/>
            <person name="Cejkova D."/>
            <person name="Polansky O."/>
            <person name="Karasova D."/>
            <person name="Kubasova T."/>
            <person name="Cizek A."/>
            <person name="Rychlik I."/>
        </authorList>
    </citation>
    <scope>NUCLEOTIDE SEQUENCE [LARGE SCALE GENOMIC DNA]</scope>
    <source>
        <strain evidence="5">An144</strain>
    </source>
</reference>
<proteinExistence type="predicted"/>
<evidence type="ECO:0000313" key="5">
    <source>
        <dbReference type="Proteomes" id="UP000196074"/>
    </source>
</evidence>
<dbReference type="InterPro" id="IPR025164">
    <property type="entry name" value="Toastrack_DUF4097"/>
</dbReference>
<dbReference type="Pfam" id="PF22746">
    <property type="entry name" value="SHOCT-like_DUF2089-C"/>
    <property type="match status" value="1"/>
</dbReference>
<organism evidence="4 5">
    <name type="scientific">Enterococcus cecorum</name>
    <dbReference type="NCBI Taxonomy" id="44008"/>
    <lineage>
        <taxon>Bacteria</taxon>
        <taxon>Bacillati</taxon>
        <taxon>Bacillota</taxon>
        <taxon>Bacilli</taxon>
        <taxon>Lactobacillales</taxon>
        <taxon>Enterococcaceae</taxon>
        <taxon>Enterococcus</taxon>
    </lineage>
</organism>
<name>A0A1Y4QXK4_9ENTE</name>
<accession>A0A1Y4QXK4</accession>
<evidence type="ECO:0000256" key="1">
    <source>
        <dbReference type="SAM" id="Coils"/>
    </source>
</evidence>
<dbReference type="EMBL" id="NFLC01000013">
    <property type="protein sequence ID" value="OUQ10034.1"/>
    <property type="molecule type" value="Genomic_DNA"/>
</dbReference>
<protein>
    <submittedName>
        <fullName evidence="4">Uncharacterized protein</fullName>
    </submittedName>
</protein>
<dbReference type="NCBIfam" id="NF038025">
    <property type="entry name" value="dapto_LiaX"/>
    <property type="match status" value="1"/>
</dbReference>
<dbReference type="AlphaFoldDB" id="A0A1Y4QXK4"/>
<gene>
    <name evidence="4" type="ORF">B5E88_07500</name>
</gene>
<dbReference type="RefSeq" id="WP_087215083.1">
    <property type="nucleotide sequence ID" value="NZ_NFLC01000013.1"/>
</dbReference>
<feature type="domain" description="DUF4097" evidence="2">
    <location>
        <begin position="274"/>
        <end position="457"/>
    </location>
</feature>
<feature type="coiled-coil region" evidence="1">
    <location>
        <begin position="64"/>
        <end position="124"/>
    </location>
</feature>
<comment type="caution">
    <text evidence="4">The sequence shown here is derived from an EMBL/GenBank/DDBJ whole genome shotgun (WGS) entry which is preliminary data.</text>
</comment>
<evidence type="ECO:0000259" key="2">
    <source>
        <dbReference type="Pfam" id="PF13349"/>
    </source>
</evidence>
<evidence type="ECO:0000259" key="3">
    <source>
        <dbReference type="Pfam" id="PF22746"/>
    </source>
</evidence>
<dbReference type="InterPro" id="IPR058219">
    <property type="entry name" value="LiaX"/>
</dbReference>
<dbReference type="Proteomes" id="UP000196074">
    <property type="component" value="Unassembled WGS sequence"/>
</dbReference>
<evidence type="ECO:0000313" key="4">
    <source>
        <dbReference type="EMBL" id="OUQ10034.1"/>
    </source>
</evidence>